<feature type="transmembrane region" description="Helical" evidence="1">
    <location>
        <begin position="46"/>
        <end position="67"/>
    </location>
</feature>
<dbReference type="Pfam" id="PF06127">
    <property type="entry name" value="Mpo1-like"/>
    <property type="match status" value="1"/>
</dbReference>
<reference evidence="2 3" key="1">
    <citation type="submission" date="2023-12" db="EMBL/GenBank/DDBJ databases">
        <title>Denitrificimonas halotolerans sp. nov.,a novel species isolated from landfill leachate.</title>
        <authorList>
            <person name="Wang S."/>
        </authorList>
    </citation>
    <scope>NUCLEOTIDE SEQUENCE [LARGE SCALE GENOMIC DNA]</scope>
    <source>
        <strain evidence="2 3">JX-1</strain>
    </source>
</reference>
<name>A0ABU5GU74_9GAMM</name>
<evidence type="ECO:0000313" key="2">
    <source>
        <dbReference type="EMBL" id="MDY7219796.1"/>
    </source>
</evidence>
<dbReference type="RefSeq" id="WP_321553887.1">
    <property type="nucleotide sequence ID" value="NZ_JAXIVU010000013.1"/>
</dbReference>
<evidence type="ECO:0000313" key="3">
    <source>
        <dbReference type="Proteomes" id="UP001294570"/>
    </source>
</evidence>
<keyword evidence="3" id="KW-1185">Reference proteome</keyword>
<gene>
    <name evidence="2" type="ORF">TOI97_09515</name>
</gene>
<evidence type="ECO:0000256" key="1">
    <source>
        <dbReference type="SAM" id="Phobius"/>
    </source>
</evidence>
<comment type="caution">
    <text evidence="2">The sequence shown here is derived from an EMBL/GenBank/DDBJ whole genome shotgun (WGS) entry which is preliminary data.</text>
</comment>
<protein>
    <submittedName>
        <fullName evidence="2">Mpo1-like protein</fullName>
    </submittedName>
</protein>
<dbReference type="InterPro" id="IPR009305">
    <property type="entry name" value="Mpo1-like"/>
</dbReference>
<keyword evidence="1" id="KW-0812">Transmembrane</keyword>
<dbReference type="Proteomes" id="UP001294570">
    <property type="component" value="Unassembled WGS sequence"/>
</dbReference>
<accession>A0ABU5GU74</accession>
<proteinExistence type="predicted"/>
<keyword evidence="1" id="KW-1133">Transmembrane helix</keyword>
<sequence>MLCLYSCTLIHNSLVSLGVAHFSIGRIIQFIDHYFEERQPAFIDDMMGVAIGPLFIAVELAFLCGLCKALRTDI</sequence>
<organism evidence="2 3">
    <name type="scientific">Denitrificimonas halotolerans</name>
    <dbReference type="NCBI Taxonomy" id="3098930"/>
    <lineage>
        <taxon>Bacteria</taxon>
        <taxon>Pseudomonadati</taxon>
        <taxon>Pseudomonadota</taxon>
        <taxon>Gammaproteobacteria</taxon>
        <taxon>Pseudomonadales</taxon>
        <taxon>Pseudomonadaceae</taxon>
        <taxon>Denitrificimonas</taxon>
    </lineage>
</organism>
<keyword evidence="1" id="KW-0472">Membrane</keyword>
<dbReference type="EMBL" id="JAXIVU010000013">
    <property type="protein sequence ID" value="MDY7219796.1"/>
    <property type="molecule type" value="Genomic_DNA"/>
</dbReference>